<dbReference type="InterPro" id="IPR056902">
    <property type="entry name" value="NTF2_YvbJ"/>
</dbReference>
<proteinExistence type="predicted"/>
<feature type="domain" description="TcaA second" evidence="1">
    <location>
        <begin position="34"/>
        <end position="116"/>
    </location>
</feature>
<dbReference type="GO" id="GO:0005886">
    <property type="term" value="C:plasma membrane"/>
    <property type="evidence" value="ECO:0007669"/>
    <property type="project" value="UniProtKB-SubCell"/>
</dbReference>
<dbReference type="InterPro" id="IPR054529">
    <property type="entry name" value="TcaA_2nd"/>
</dbReference>
<keyword evidence="5" id="KW-1185">Reference proteome</keyword>
<gene>
    <name evidence="4" type="ORF">EAV92_23995</name>
</gene>
<dbReference type="Pfam" id="PF22813">
    <property type="entry name" value="TcaA_2nd"/>
    <property type="match status" value="1"/>
</dbReference>
<accession>A0A3G3K4B4</accession>
<feature type="domain" description="TcaA 4th" evidence="2">
    <location>
        <begin position="120"/>
        <end position="185"/>
    </location>
</feature>
<sequence length="413" mass="45090">MNRKKVWAAGGAAALILLAAGLYLFGRWTASESRTVRDFESALRGGDTAKVASMLVTDNDKAKMDEAAARTLLAYLKQDGRLDQAMKELSGSETGIFSVEKNGRQYVLFDRYRVVVHTGTVEARTNYNGAAIKLNGKTVATADSDDYSTQIGPLLPGNYKLEAVFAGDYATLKTEQTVTVNGGGNSAESVDLSLQGEMVTIDANYPQAKIFIDDKDTGALTGGNDSLGPVSTDGSNLVHVEKEFPWGTAKSKPQPITGSSVHVELDPNDDALKDSVMLAASNFIESWMEAYNLLDPAVLKNSSADKKAGLEAGVEDYKKNGLRYESRLKKIVFDTDSIYVQQDSDGSFRTAVSVQSTYDQRFYAAGDTPPAYAEYTDTMTYRLVYEKGEWIVADWYQDYGFQNAHTKTMSYSS</sequence>
<name>A0A3G3K4B4_9BACL</name>
<protein>
    <recommendedName>
        <fullName evidence="6">PEGA domain-containing protein</fullName>
    </recommendedName>
</protein>
<dbReference type="PANTHER" id="PTHR40038">
    <property type="entry name" value="MEMBRANE-ASSOCIATED PROTEIN TCAA"/>
    <property type="match status" value="1"/>
</dbReference>
<dbReference type="InterPro" id="IPR054530">
    <property type="entry name" value="TcaA_4th"/>
</dbReference>
<evidence type="ECO:0008006" key="6">
    <source>
        <dbReference type="Google" id="ProtNLM"/>
    </source>
</evidence>
<dbReference type="Pfam" id="PF25155">
    <property type="entry name" value="NTF2_YvbJ"/>
    <property type="match status" value="1"/>
</dbReference>
<dbReference type="AlphaFoldDB" id="A0A3G3K4B4"/>
<feature type="domain" description="YvbJ-like NTF2-like" evidence="3">
    <location>
        <begin position="276"/>
        <end position="396"/>
    </location>
</feature>
<feature type="domain" description="TcaA 4th" evidence="2">
    <location>
        <begin position="195"/>
        <end position="265"/>
    </location>
</feature>
<evidence type="ECO:0000259" key="2">
    <source>
        <dbReference type="Pfam" id="PF22820"/>
    </source>
</evidence>
<dbReference type="Pfam" id="PF22820">
    <property type="entry name" value="TcaA_3rd_4th"/>
    <property type="match status" value="2"/>
</dbReference>
<evidence type="ECO:0000259" key="3">
    <source>
        <dbReference type="Pfam" id="PF25155"/>
    </source>
</evidence>
<evidence type="ECO:0000259" key="1">
    <source>
        <dbReference type="Pfam" id="PF22813"/>
    </source>
</evidence>
<dbReference type="PANTHER" id="PTHR40038:SF1">
    <property type="entry name" value="MEMBRANE-ASSOCIATED PROTEIN TCAA"/>
    <property type="match status" value="1"/>
</dbReference>
<reference evidence="4 5" key="1">
    <citation type="submission" date="2018-10" db="EMBL/GenBank/DDBJ databases">
        <title>Genome Sequence of Cohnella sp.</title>
        <authorList>
            <person name="Srinivasan S."/>
            <person name="Kim M.K."/>
        </authorList>
    </citation>
    <scope>NUCLEOTIDE SEQUENCE [LARGE SCALE GENOMIC DNA]</scope>
    <source>
        <strain evidence="4 5">18JY8-7</strain>
    </source>
</reference>
<evidence type="ECO:0000313" key="4">
    <source>
        <dbReference type="EMBL" id="AYQ75333.1"/>
    </source>
</evidence>
<dbReference type="KEGG" id="coh:EAV92_23995"/>
<organism evidence="4 5">
    <name type="scientific">Cohnella candidum</name>
    <dbReference type="NCBI Taxonomy" id="2674991"/>
    <lineage>
        <taxon>Bacteria</taxon>
        <taxon>Bacillati</taxon>
        <taxon>Bacillota</taxon>
        <taxon>Bacilli</taxon>
        <taxon>Bacillales</taxon>
        <taxon>Paenibacillaceae</taxon>
        <taxon>Cohnella</taxon>
    </lineage>
</organism>
<evidence type="ECO:0000313" key="5">
    <source>
        <dbReference type="Proteomes" id="UP000269097"/>
    </source>
</evidence>
<dbReference type="Proteomes" id="UP000269097">
    <property type="component" value="Chromosome"/>
</dbReference>
<dbReference type="EMBL" id="CP033433">
    <property type="protein sequence ID" value="AYQ75333.1"/>
    <property type="molecule type" value="Genomic_DNA"/>
</dbReference>
<dbReference type="RefSeq" id="WP_123043414.1">
    <property type="nucleotide sequence ID" value="NZ_CP033433.1"/>
</dbReference>